<sequence length="156" mass="17390">MPLPYPTLIPGLRGPSETVLGVVYFGRMIDKIRLAAAGTLPEGWEAARGTAVKKSFDDRCCQFLSIGYAALEAETVKSGKTDEELLEWAFEHGRRATEDEIEVWNAFMQKRGWRDSGTQRLNERLAEIGLPPGTVQTMFDFIDLDEGRITAPPLES</sequence>
<dbReference type="EMBL" id="JAPDDS010000010">
    <property type="protein sequence ID" value="MCW1886546.1"/>
    <property type="molecule type" value="Genomic_DNA"/>
</dbReference>
<keyword evidence="3" id="KW-1185">Reference proteome</keyword>
<dbReference type="Pfam" id="PF16798">
    <property type="entry name" value="DUF5069"/>
    <property type="match status" value="1"/>
</dbReference>
<accession>A0ABT3FSI9</accession>
<dbReference type="InterPro" id="IPR031849">
    <property type="entry name" value="DUF5069"/>
</dbReference>
<reference evidence="2 3" key="1">
    <citation type="submission" date="2022-10" db="EMBL/GenBank/DDBJ databases">
        <title>Luteolibacter flavescens strain MCCC 1K03193, whole genome shotgun sequencing project.</title>
        <authorList>
            <person name="Zhao G."/>
            <person name="Shen L."/>
        </authorList>
    </citation>
    <scope>NUCLEOTIDE SEQUENCE [LARGE SCALE GENOMIC DNA]</scope>
    <source>
        <strain evidence="2 3">MCCC 1K03193</strain>
    </source>
</reference>
<dbReference type="Proteomes" id="UP001207930">
    <property type="component" value="Unassembled WGS sequence"/>
</dbReference>
<dbReference type="RefSeq" id="WP_264502502.1">
    <property type="nucleotide sequence ID" value="NZ_JAPDDS010000010.1"/>
</dbReference>
<comment type="caution">
    <text evidence="2">The sequence shown here is derived from an EMBL/GenBank/DDBJ whole genome shotgun (WGS) entry which is preliminary data.</text>
</comment>
<name>A0ABT3FSI9_9BACT</name>
<evidence type="ECO:0000313" key="2">
    <source>
        <dbReference type="EMBL" id="MCW1886546.1"/>
    </source>
</evidence>
<evidence type="ECO:0000259" key="1">
    <source>
        <dbReference type="Pfam" id="PF16798"/>
    </source>
</evidence>
<organism evidence="2 3">
    <name type="scientific">Luteolibacter flavescens</name>
    <dbReference type="NCBI Taxonomy" id="1859460"/>
    <lineage>
        <taxon>Bacteria</taxon>
        <taxon>Pseudomonadati</taxon>
        <taxon>Verrucomicrobiota</taxon>
        <taxon>Verrucomicrobiia</taxon>
        <taxon>Verrucomicrobiales</taxon>
        <taxon>Verrucomicrobiaceae</taxon>
        <taxon>Luteolibacter</taxon>
    </lineage>
</organism>
<evidence type="ECO:0000313" key="3">
    <source>
        <dbReference type="Proteomes" id="UP001207930"/>
    </source>
</evidence>
<feature type="domain" description="DUF5069" evidence="1">
    <location>
        <begin position="12"/>
        <end position="148"/>
    </location>
</feature>
<proteinExistence type="predicted"/>
<protein>
    <submittedName>
        <fullName evidence="2">DUF5069 domain-containing protein</fullName>
    </submittedName>
</protein>
<gene>
    <name evidence="2" type="ORF">OKA04_17545</name>
</gene>